<dbReference type="Gene3D" id="3.80.10.10">
    <property type="entry name" value="Ribonuclease Inhibitor"/>
    <property type="match status" value="2"/>
</dbReference>
<dbReference type="GO" id="GO:0005737">
    <property type="term" value="C:cytoplasm"/>
    <property type="evidence" value="ECO:0007669"/>
    <property type="project" value="TreeGrafter"/>
</dbReference>
<protein>
    <submittedName>
        <fullName evidence="5">Leucine rich repeat containing 10B</fullName>
    </submittedName>
</protein>
<dbReference type="InterPro" id="IPR050216">
    <property type="entry name" value="LRR_domain-containing"/>
</dbReference>
<dbReference type="SMART" id="SM00369">
    <property type="entry name" value="LRR_TYP"/>
    <property type="match status" value="6"/>
</dbReference>
<keyword evidence="2" id="KW-0677">Repeat</keyword>
<evidence type="ECO:0000313" key="6">
    <source>
        <dbReference type="Proteomes" id="UP000694552"/>
    </source>
</evidence>
<dbReference type="PROSITE" id="PS51450">
    <property type="entry name" value="LRR"/>
    <property type="match status" value="1"/>
</dbReference>
<evidence type="ECO:0000256" key="3">
    <source>
        <dbReference type="SAM" id="MobiDB-lite"/>
    </source>
</evidence>
<keyword evidence="6" id="KW-1185">Reference proteome</keyword>
<dbReference type="SUPFAM" id="SSF52058">
    <property type="entry name" value="L domain-like"/>
    <property type="match status" value="1"/>
</dbReference>
<name>A0A8C8A8T8_9STRI</name>
<dbReference type="PANTHER" id="PTHR48051">
    <property type="match status" value="1"/>
</dbReference>
<dbReference type="Ensembl" id="ENSOSUT00000001518.1">
    <property type="protein sequence ID" value="ENSOSUP00000001490.1"/>
    <property type="gene ID" value="ENSOSUG00000001100.1"/>
</dbReference>
<dbReference type="InterPro" id="IPR003591">
    <property type="entry name" value="Leu-rich_rpt_typical-subtyp"/>
</dbReference>
<proteinExistence type="predicted"/>
<reference evidence="5" key="2">
    <citation type="submission" date="2025-09" db="UniProtKB">
        <authorList>
            <consortium name="Ensembl"/>
        </authorList>
    </citation>
    <scope>IDENTIFICATION</scope>
</reference>
<dbReference type="AlphaFoldDB" id="A0A8C8A8T8"/>
<dbReference type="PANTHER" id="PTHR48051:SF51">
    <property type="entry name" value="LEUCINE-RICH REPEAT-CONTAINING PROTEIN 10B"/>
    <property type="match status" value="1"/>
</dbReference>
<evidence type="ECO:0000259" key="4">
    <source>
        <dbReference type="Pfam" id="PF23598"/>
    </source>
</evidence>
<feature type="domain" description="Disease resistance R13L4/SHOC-2-like LRR" evidence="4">
    <location>
        <begin position="26"/>
        <end position="101"/>
    </location>
</feature>
<dbReference type="Proteomes" id="UP000694552">
    <property type="component" value="Unplaced"/>
</dbReference>
<sequence>SPVFSSSQRLEVRGGRVPAALWAQRGLRKLYLSGAGLRELPAELGGLRHLRTLALDGNELMEVPEALCRLPRLAYLYLGRNGLQGLPPAFARLQSLRCLWLEGNFLARFPGALLRLPDLRSLQLGDNRLTRLPAGLPRMAALRGLWLYGNRFEEFPPVLLRMVHLHVLDLDRNRIARFPDLTCLSALQLLSYDHNPIQQPPHVGDTVQLVGNGAQEFMEPGKGFASVREEEPQLQLCVPQNGHHSPGCHLAHPLPLPECPLYQTQAIKSTNPRKNSVRNVMGSVSRGEGPV</sequence>
<dbReference type="Pfam" id="PF23598">
    <property type="entry name" value="LRR_14"/>
    <property type="match status" value="1"/>
</dbReference>
<evidence type="ECO:0000256" key="1">
    <source>
        <dbReference type="ARBA" id="ARBA00022614"/>
    </source>
</evidence>
<evidence type="ECO:0000256" key="2">
    <source>
        <dbReference type="ARBA" id="ARBA00022737"/>
    </source>
</evidence>
<dbReference type="InterPro" id="IPR001611">
    <property type="entry name" value="Leu-rich_rpt"/>
</dbReference>
<evidence type="ECO:0000313" key="5">
    <source>
        <dbReference type="Ensembl" id="ENSOSUP00000001490.1"/>
    </source>
</evidence>
<dbReference type="InterPro" id="IPR032675">
    <property type="entry name" value="LRR_dom_sf"/>
</dbReference>
<reference evidence="5" key="1">
    <citation type="submission" date="2025-08" db="UniProtKB">
        <authorList>
            <consortium name="Ensembl"/>
        </authorList>
    </citation>
    <scope>IDENTIFICATION</scope>
</reference>
<keyword evidence="1" id="KW-0433">Leucine-rich repeat</keyword>
<dbReference type="InterPro" id="IPR055414">
    <property type="entry name" value="LRR_R13L4/SHOC2-like"/>
</dbReference>
<organism evidence="5 6">
    <name type="scientific">Otus sunia</name>
    <name type="common">Oriental scops-owl</name>
    <dbReference type="NCBI Taxonomy" id="257818"/>
    <lineage>
        <taxon>Eukaryota</taxon>
        <taxon>Metazoa</taxon>
        <taxon>Chordata</taxon>
        <taxon>Craniata</taxon>
        <taxon>Vertebrata</taxon>
        <taxon>Euteleostomi</taxon>
        <taxon>Archelosauria</taxon>
        <taxon>Archosauria</taxon>
        <taxon>Dinosauria</taxon>
        <taxon>Saurischia</taxon>
        <taxon>Theropoda</taxon>
        <taxon>Coelurosauria</taxon>
        <taxon>Aves</taxon>
        <taxon>Neognathae</taxon>
        <taxon>Neoaves</taxon>
        <taxon>Telluraves</taxon>
        <taxon>Strigiformes</taxon>
        <taxon>Strigidae</taxon>
        <taxon>Otus</taxon>
    </lineage>
</organism>
<accession>A0A8C8A8T8</accession>
<feature type="region of interest" description="Disordered" evidence="3">
    <location>
        <begin position="272"/>
        <end position="291"/>
    </location>
</feature>